<dbReference type="PRINTS" id="PR00038">
    <property type="entry name" value="HTHLUXR"/>
</dbReference>
<dbReference type="SMART" id="SM00421">
    <property type="entry name" value="HTH_LUXR"/>
    <property type="match status" value="1"/>
</dbReference>
<keyword evidence="8" id="KW-1185">Reference proteome</keyword>
<dbReference type="SUPFAM" id="SSF52172">
    <property type="entry name" value="CheY-like"/>
    <property type="match status" value="1"/>
</dbReference>
<dbReference type="SUPFAM" id="SSF46894">
    <property type="entry name" value="C-terminal effector domain of the bipartite response regulators"/>
    <property type="match status" value="1"/>
</dbReference>
<dbReference type="PANTHER" id="PTHR44688">
    <property type="entry name" value="DNA-BINDING TRANSCRIPTIONAL ACTIVATOR DEVR_DOSR"/>
    <property type="match status" value="1"/>
</dbReference>
<feature type="modified residue" description="4-aspartylphosphate" evidence="4">
    <location>
        <position position="58"/>
    </location>
</feature>
<dbReference type="Gene3D" id="3.40.50.2300">
    <property type="match status" value="1"/>
</dbReference>
<evidence type="ECO:0000256" key="3">
    <source>
        <dbReference type="ARBA" id="ARBA00023163"/>
    </source>
</evidence>
<dbReference type="SMART" id="SM00448">
    <property type="entry name" value="REC"/>
    <property type="match status" value="1"/>
</dbReference>
<evidence type="ECO:0000256" key="2">
    <source>
        <dbReference type="ARBA" id="ARBA00023125"/>
    </source>
</evidence>
<keyword evidence="2" id="KW-0238">DNA-binding</keyword>
<dbReference type="InterPro" id="IPR036388">
    <property type="entry name" value="WH-like_DNA-bd_sf"/>
</dbReference>
<evidence type="ECO:0000313" key="7">
    <source>
        <dbReference type="EMBL" id="MDZ5455927.1"/>
    </source>
</evidence>
<comment type="caution">
    <text evidence="7">The sequence shown here is derived from an EMBL/GenBank/DDBJ whole genome shotgun (WGS) entry which is preliminary data.</text>
</comment>
<dbReference type="PROSITE" id="PS50110">
    <property type="entry name" value="RESPONSE_REGULATORY"/>
    <property type="match status" value="1"/>
</dbReference>
<evidence type="ECO:0000313" key="8">
    <source>
        <dbReference type="Proteomes" id="UP001293718"/>
    </source>
</evidence>
<dbReference type="CDD" id="cd17537">
    <property type="entry name" value="REC_FixJ"/>
    <property type="match status" value="1"/>
</dbReference>
<keyword evidence="1" id="KW-0805">Transcription regulation</keyword>
<dbReference type="CDD" id="cd06170">
    <property type="entry name" value="LuxR_C_like"/>
    <property type="match status" value="1"/>
</dbReference>
<dbReference type="Pfam" id="PF00196">
    <property type="entry name" value="GerE"/>
    <property type="match status" value="1"/>
</dbReference>
<dbReference type="PROSITE" id="PS50043">
    <property type="entry name" value="HTH_LUXR_2"/>
    <property type="match status" value="1"/>
</dbReference>
<feature type="domain" description="Response regulatory" evidence="6">
    <location>
        <begin position="9"/>
        <end position="123"/>
    </location>
</feature>
<dbReference type="InterPro" id="IPR001789">
    <property type="entry name" value="Sig_transdc_resp-reg_receiver"/>
</dbReference>
<keyword evidence="3" id="KW-0804">Transcription</keyword>
<name>A0ABU5I9Z9_9BURK</name>
<feature type="domain" description="HTH luxR-type" evidence="5">
    <location>
        <begin position="139"/>
        <end position="204"/>
    </location>
</feature>
<accession>A0ABU5I9Z9</accession>
<dbReference type="Proteomes" id="UP001293718">
    <property type="component" value="Unassembled WGS sequence"/>
</dbReference>
<dbReference type="EMBL" id="JAXOJX010000004">
    <property type="protein sequence ID" value="MDZ5455927.1"/>
    <property type="molecule type" value="Genomic_DNA"/>
</dbReference>
<evidence type="ECO:0000259" key="6">
    <source>
        <dbReference type="PROSITE" id="PS50110"/>
    </source>
</evidence>
<dbReference type="RefSeq" id="WP_322464609.1">
    <property type="nucleotide sequence ID" value="NZ_JAXOJX010000004.1"/>
</dbReference>
<keyword evidence="4" id="KW-0597">Phosphoprotein</keyword>
<dbReference type="InterPro" id="IPR000792">
    <property type="entry name" value="Tscrpt_reg_LuxR_C"/>
</dbReference>
<dbReference type="InterPro" id="IPR016032">
    <property type="entry name" value="Sig_transdc_resp-reg_C-effctor"/>
</dbReference>
<evidence type="ECO:0000259" key="5">
    <source>
        <dbReference type="PROSITE" id="PS50043"/>
    </source>
</evidence>
<reference evidence="7 8" key="1">
    <citation type="submission" date="2023-11" db="EMBL/GenBank/DDBJ databases">
        <title>Draft genome of Azohydromonas lata strain H1 (DSM1123), a polyhydroxyalkanoate producer.</title>
        <authorList>
            <person name="Traversa D."/>
            <person name="D'Addabbo P."/>
            <person name="Pazzani C."/>
            <person name="Manzari C."/>
            <person name="Chiara M."/>
            <person name="Scrascia M."/>
        </authorList>
    </citation>
    <scope>NUCLEOTIDE SEQUENCE [LARGE SCALE GENOMIC DNA]</scope>
    <source>
        <strain evidence="7 8">H1</strain>
    </source>
</reference>
<sequence>MLSPTPVPTVHVIDDDASVRAAIVALLRSEGLAVQAHADAADFLQRRPLPGPSCLVLDVRMPGADGLDVQAQLRALGEDIPIIFVTGHGTIPMTVRAMRAGAVEFLTKPFADDELLQAVRRALERDVAGWAARQDLKLLRERHALLSPRERQVFALVVAGRLNKVAAAELGVSEITVKVHRRHLMEKLQLRTVADLVRAGERLGVRAGAANDGGDNDYTKV</sequence>
<protein>
    <submittedName>
        <fullName evidence="7">Response regulator</fullName>
    </submittedName>
</protein>
<evidence type="ECO:0000256" key="4">
    <source>
        <dbReference type="PROSITE-ProRule" id="PRU00169"/>
    </source>
</evidence>
<gene>
    <name evidence="7" type="ORF">SM757_05025</name>
</gene>
<dbReference type="Gene3D" id="1.10.10.10">
    <property type="entry name" value="Winged helix-like DNA-binding domain superfamily/Winged helix DNA-binding domain"/>
    <property type="match status" value="1"/>
</dbReference>
<dbReference type="Pfam" id="PF00072">
    <property type="entry name" value="Response_reg"/>
    <property type="match status" value="1"/>
</dbReference>
<proteinExistence type="predicted"/>
<dbReference type="InterPro" id="IPR011006">
    <property type="entry name" value="CheY-like_superfamily"/>
</dbReference>
<organism evidence="7 8">
    <name type="scientific">Azohydromonas lata</name>
    <dbReference type="NCBI Taxonomy" id="45677"/>
    <lineage>
        <taxon>Bacteria</taxon>
        <taxon>Pseudomonadati</taxon>
        <taxon>Pseudomonadota</taxon>
        <taxon>Betaproteobacteria</taxon>
        <taxon>Burkholderiales</taxon>
        <taxon>Sphaerotilaceae</taxon>
        <taxon>Azohydromonas</taxon>
    </lineage>
</organism>
<dbReference type="PANTHER" id="PTHR44688:SF16">
    <property type="entry name" value="DNA-BINDING TRANSCRIPTIONAL ACTIVATOR DEVR_DOSR"/>
    <property type="match status" value="1"/>
</dbReference>
<evidence type="ECO:0000256" key="1">
    <source>
        <dbReference type="ARBA" id="ARBA00023015"/>
    </source>
</evidence>